<evidence type="ECO:0000256" key="1">
    <source>
        <dbReference type="SAM" id="SignalP"/>
    </source>
</evidence>
<keyword evidence="3" id="KW-1185">Reference proteome</keyword>
<dbReference type="Proteomes" id="UP001321749">
    <property type="component" value="Unassembled WGS sequence"/>
</dbReference>
<name>A0AAV9I4L0_9PEZI</name>
<organism evidence="2 3">
    <name type="scientific">Cladorrhinum samala</name>
    <dbReference type="NCBI Taxonomy" id="585594"/>
    <lineage>
        <taxon>Eukaryota</taxon>
        <taxon>Fungi</taxon>
        <taxon>Dikarya</taxon>
        <taxon>Ascomycota</taxon>
        <taxon>Pezizomycotina</taxon>
        <taxon>Sordariomycetes</taxon>
        <taxon>Sordariomycetidae</taxon>
        <taxon>Sordariales</taxon>
        <taxon>Podosporaceae</taxon>
        <taxon>Cladorrhinum</taxon>
    </lineage>
</organism>
<protein>
    <submittedName>
        <fullName evidence="2">Uncharacterized protein</fullName>
    </submittedName>
</protein>
<dbReference type="EMBL" id="MU864929">
    <property type="protein sequence ID" value="KAK4466815.1"/>
    <property type="molecule type" value="Genomic_DNA"/>
</dbReference>
<sequence>MFVLVKGGWGSWLSTWSVVCVVSGVDAGFELASGSFDTKTGLITYLGYALEFQFGMGEKKPGWGPMRWALVLLVRNLNGNKGREMLKPRRIERFSLVSLKLVAT</sequence>
<keyword evidence="1" id="KW-0732">Signal</keyword>
<evidence type="ECO:0000313" key="2">
    <source>
        <dbReference type="EMBL" id="KAK4466815.1"/>
    </source>
</evidence>
<evidence type="ECO:0000313" key="3">
    <source>
        <dbReference type="Proteomes" id="UP001321749"/>
    </source>
</evidence>
<reference evidence="2" key="2">
    <citation type="submission" date="2023-06" db="EMBL/GenBank/DDBJ databases">
        <authorList>
            <consortium name="Lawrence Berkeley National Laboratory"/>
            <person name="Mondo S.J."/>
            <person name="Hensen N."/>
            <person name="Bonometti L."/>
            <person name="Westerberg I."/>
            <person name="Brannstrom I.O."/>
            <person name="Guillou S."/>
            <person name="Cros-Aarteil S."/>
            <person name="Calhoun S."/>
            <person name="Haridas S."/>
            <person name="Kuo A."/>
            <person name="Pangilinan J."/>
            <person name="Riley R."/>
            <person name="Labutti K."/>
            <person name="Andreopoulos B."/>
            <person name="Lipzen A."/>
            <person name="Chen C."/>
            <person name="Yanf M."/>
            <person name="Daum C."/>
            <person name="Ng V."/>
            <person name="Clum A."/>
            <person name="Steindorff A."/>
            <person name="Ohm R."/>
            <person name="Martin F."/>
            <person name="Silar P."/>
            <person name="Natvig D."/>
            <person name="Lalanne C."/>
            <person name="Gautier V."/>
            <person name="Ament-Velasquez S.L."/>
            <person name="Kruys A."/>
            <person name="Hutchinson M.I."/>
            <person name="Powell A.J."/>
            <person name="Barry K."/>
            <person name="Miller A.N."/>
            <person name="Grigoriev I.V."/>
            <person name="Debuchy R."/>
            <person name="Gladieux P."/>
            <person name="Thoren M.H."/>
            <person name="Johannesson H."/>
        </authorList>
    </citation>
    <scope>NUCLEOTIDE SEQUENCE</scope>
    <source>
        <strain evidence="2">PSN324</strain>
    </source>
</reference>
<reference evidence="2" key="1">
    <citation type="journal article" date="2023" name="Mol. Phylogenet. Evol.">
        <title>Genome-scale phylogeny and comparative genomics of the fungal order Sordariales.</title>
        <authorList>
            <person name="Hensen N."/>
            <person name="Bonometti L."/>
            <person name="Westerberg I."/>
            <person name="Brannstrom I.O."/>
            <person name="Guillou S."/>
            <person name="Cros-Aarteil S."/>
            <person name="Calhoun S."/>
            <person name="Haridas S."/>
            <person name="Kuo A."/>
            <person name="Mondo S."/>
            <person name="Pangilinan J."/>
            <person name="Riley R."/>
            <person name="LaButti K."/>
            <person name="Andreopoulos B."/>
            <person name="Lipzen A."/>
            <person name="Chen C."/>
            <person name="Yan M."/>
            <person name="Daum C."/>
            <person name="Ng V."/>
            <person name="Clum A."/>
            <person name="Steindorff A."/>
            <person name="Ohm R.A."/>
            <person name="Martin F."/>
            <person name="Silar P."/>
            <person name="Natvig D.O."/>
            <person name="Lalanne C."/>
            <person name="Gautier V."/>
            <person name="Ament-Velasquez S.L."/>
            <person name="Kruys A."/>
            <person name="Hutchinson M.I."/>
            <person name="Powell A.J."/>
            <person name="Barry K."/>
            <person name="Miller A.N."/>
            <person name="Grigoriev I.V."/>
            <person name="Debuchy R."/>
            <person name="Gladieux P."/>
            <person name="Hiltunen Thoren M."/>
            <person name="Johannesson H."/>
        </authorList>
    </citation>
    <scope>NUCLEOTIDE SEQUENCE</scope>
    <source>
        <strain evidence="2">PSN324</strain>
    </source>
</reference>
<gene>
    <name evidence="2" type="ORF">QBC42DRAFT_258105</name>
</gene>
<accession>A0AAV9I4L0</accession>
<dbReference type="AlphaFoldDB" id="A0AAV9I4L0"/>
<feature type="chain" id="PRO_5043900240" evidence="1">
    <location>
        <begin position="28"/>
        <end position="104"/>
    </location>
</feature>
<proteinExistence type="predicted"/>
<feature type="signal peptide" evidence="1">
    <location>
        <begin position="1"/>
        <end position="27"/>
    </location>
</feature>
<comment type="caution">
    <text evidence="2">The sequence shown here is derived from an EMBL/GenBank/DDBJ whole genome shotgun (WGS) entry which is preliminary data.</text>
</comment>